<protein>
    <submittedName>
        <fullName evidence="1">Uncharacterized protein</fullName>
    </submittedName>
</protein>
<organism evidence="1 2">
    <name type="scientific">Dendronalium phyllosphericum CENA369</name>
    <dbReference type="NCBI Taxonomy" id="1725256"/>
    <lineage>
        <taxon>Bacteria</taxon>
        <taxon>Bacillati</taxon>
        <taxon>Cyanobacteriota</taxon>
        <taxon>Cyanophyceae</taxon>
        <taxon>Nostocales</taxon>
        <taxon>Nostocaceae</taxon>
        <taxon>Dendronalium</taxon>
        <taxon>Dendronalium phyllosphericum</taxon>
    </lineage>
</organism>
<reference evidence="1 2" key="1">
    <citation type="journal article" date="2021" name="Int. J. Syst. Evol. Microbiol.">
        <title>Amazonocrinis nigriterrae gen. nov., sp. nov., Atlanticothrix silvestris gen. nov., sp. nov. and Dendronalium phyllosphericum gen. nov., sp. nov., nostocacean cyanobacteria from Brazilian environments.</title>
        <authorList>
            <person name="Alvarenga D.O."/>
            <person name="Andreote A.P.D."/>
            <person name="Branco L.H.Z."/>
            <person name="Delbaje E."/>
            <person name="Cruz R.B."/>
            <person name="Varani A.M."/>
            <person name="Fiore M.F."/>
        </authorList>
    </citation>
    <scope>NUCLEOTIDE SEQUENCE [LARGE SCALE GENOMIC DNA]</scope>
    <source>
        <strain evidence="1 2">CENA369</strain>
    </source>
</reference>
<keyword evidence="2" id="KW-1185">Reference proteome</keyword>
<dbReference type="AlphaFoldDB" id="A0A8J7I3P9"/>
<dbReference type="RefSeq" id="WP_214431202.1">
    <property type="nucleotide sequence ID" value="NZ_CAWPUQ010000024.1"/>
</dbReference>
<comment type="caution">
    <text evidence="1">The sequence shown here is derived from an EMBL/GenBank/DDBJ whole genome shotgun (WGS) entry which is preliminary data.</text>
</comment>
<name>A0A8J7I3P9_9NOST</name>
<dbReference type="Proteomes" id="UP000662314">
    <property type="component" value="Unassembled WGS sequence"/>
</dbReference>
<sequence length="267" mass="28734">MYLSNEFTNATLNGNYSVAITGHSGQVPEAGVGILNFDGKEKVVGFMIFNLPGLSFGERSLCKSLFEGKYAVDNNGSGSATAKFTLDDGSISETSFIFVVNTIEINKVAREVFFIQKDLTKTTGSLITFVITRLPEEGEFTLASFKGTFAFNGITQGCQIPAAGIGTITFDGQGKYSGIDILNFPGSAFPDRKITQSPFDGIYTMKEPGIYPTISTTTQSKAIFLITKAMTISGINVAQEYFYIVPSNNLEFTGGNLVISVGKKILD</sequence>
<gene>
    <name evidence="1" type="ORF">I8752_04865</name>
</gene>
<evidence type="ECO:0000313" key="2">
    <source>
        <dbReference type="Proteomes" id="UP000662314"/>
    </source>
</evidence>
<accession>A0A8J7I3P9</accession>
<dbReference type="EMBL" id="JAECZA010000012">
    <property type="protein sequence ID" value="MBH8572376.1"/>
    <property type="molecule type" value="Genomic_DNA"/>
</dbReference>
<proteinExistence type="predicted"/>
<evidence type="ECO:0000313" key="1">
    <source>
        <dbReference type="EMBL" id="MBH8572376.1"/>
    </source>
</evidence>